<gene>
    <name evidence="2" type="ORF">SAMN05421748_102324</name>
</gene>
<protein>
    <submittedName>
        <fullName evidence="2">Uncharacterized protein</fullName>
    </submittedName>
</protein>
<keyword evidence="1" id="KW-1133">Transmembrane helix</keyword>
<dbReference type="AlphaFoldDB" id="A0A285GPZ4"/>
<proteinExistence type="predicted"/>
<keyword evidence="1" id="KW-0812">Transmembrane</keyword>
<accession>A0A285GPZ4</accession>
<reference evidence="3" key="1">
    <citation type="submission" date="2017-09" db="EMBL/GenBank/DDBJ databases">
        <authorList>
            <person name="Varghese N."/>
            <person name="Submissions S."/>
        </authorList>
    </citation>
    <scope>NUCLEOTIDE SEQUENCE [LARGE SCALE GENOMIC DNA]</scope>
    <source>
        <strain evidence="3">CGMCC 4.6857</strain>
    </source>
</reference>
<dbReference type="OrthoDB" id="4206809at2"/>
<keyword evidence="3" id="KW-1185">Reference proteome</keyword>
<dbReference type="Proteomes" id="UP000219612">
    <property type="component" value="Unassembled WGS sequence"/>
</dbReference>
<evidence type="ECO:0000313" key="2">
    <source>
        <dbReference type="EMBL" id="SNY25363.1"/>
    </source>
</evidence>
<keyword evidence="1" id="KW-0472">Membrane</keyword>
<evidence type="ECO:0000256" key="1">
    <source>
        <dbReference type="SAM" id="Phobius"/>
    </source>
</evidence>
<dbReference type="Gene3D" id="3.90.79.10">
    <property type="entry name" value="Nucleoside Triphosphate Pyrophosphohydrolase"/>
    <property type="match status" value="1"/>
</dbReference>
<dbReference type="RefSeq" id="WP_097319069.1">
    <property type="nucleotide sequence ID" value="NZ_OBDY01000002.1"/>
</dbReference>
<organism evidence="2 3">
    <name type="scientific">Paractinoplanes atraurantiacus</name>
    <dbReference type="NCBI Taxonomy" id="1036182"/>
    <lineage>
        <taxon>Bacteria</taxon>
        <taxon>Bacillati</taxon>
        <taxon>Actinomycetota</taxon>
        <taxon>Actinomycetes</taxon>
        <taxon>Micromonosporales</taxon>
        <taxon>Micromonosporaceae</taxon>
        <taxon>Paractinoplanes</taxon>
    </lineage>
</organism>
<name>A0A285GPZ4_9ACTN</name>
<dbReference type="EMBL" id="OBDY01000002">
    <property type="protein sequence ID" value="SNY25363.1"/>
    <property type="molecule type" value="Genomic_DNA"/>
</dbReference>
<evidence type="ECO:0000313" key="3">
    <source>
        <dbReference type="Proteomes" id="UP000219612"/>
    </source>
</evidence>
<sequence length="323" mass="34495">MSGGIDRSAVARILRAIPPDDESPVPVDGLAESAVAGAVVGLLSAFGALVITTDSTTGSLRVKAATTAASLFLKSLAQYVEQNFAVLDNWSRIGTAEPPYNEQAILSGPQFLYFMERRRMSGTSGATALRSVRVSQVVVKRTGRLRGPEYLVLHDTAARQFQLPGGHARDGDQDASDVAVRELQEELPGYVFDPTTDRLVGLGLVDITAVSRSYGVSTRYQISFFHLQSGRRSLLAGPGGRWLAESDLLDANARVEGMTLNLAGLRKLNQTVAGGIAGLPSSLPNATRGALPELAQRKPLEFWGFVVGVVGIVLTVVIYFIQD</sequence>
<dbReference type="SUPFAM" id="SSF55811">
    <property type="entry name" value="Nudix"/>
    <property type="match status" value="1"/>
</dbReference>
<feature type="transmembrane region" description="Helical" evidence="1">
    <location>
        <begin position="302"/>
        <end position="321"/>
    </location>
</feature>
<dbReference type="InterPro" id="IPR015797">
    <property type="entry name" value="NUDIX_hydrolase-like_dom_sf"/>
</dbReference>